<dbReference type="PROSITE" id="PS51662">
    <property type="entry name" value="BP_PHYTASE"/>
    <property type="match status" value="2"/>
</dbReference>
<comment type="caution">
    <text evidence="3">The sequence shown here is derived from an EMBL/GenBank/DDBJ whole genome shotgun (WGS) entry which is preliminary data.</text>
</comment>
<organism evidence="3 4">
    <name type="scientific">Duganella phyllosphaerae</name>
    <dbReference type="NCBI Taxonomy" id="762836"/>
    <lineage>
        <taxon>Bacteria</taxon>
        <taxon>Pseudomonadati</taxon>
        <taxon>Pseudomonadota</taxon>
        <taxon>Betaproteobacteria</taxon>
        <taxon>Burkholderiales</taxon>
        <taxon>Oxalobacteraceae</taxon>
        <taxon>Telluria group</taxon>
        <taxon>Duganella</taxon>
    </lineage>
</organism>
<dbReference type="Pfam" id="PF02333">
    <property type="entry name" value="Phytase"/>
    <property type="match status" value="1"/>
</dbReference>
<evidence type="ECO:0000313" key="4">
    <source>
        <dbReference type="Proteomes" id="UP000175989"/>
    </source>
</evidence>
<dbReference type="RefSeq" id="WP_070247086.1">
    <property type="nucleotide sequence ID" value="NZ_LROM01000062.1"/>
</dbReference>
<reference evidence="4" key="1">
    <citation type="journal article" date="2016" name="Front. Microbiol.">
        <title>Molecular Keys to the Janthinobacterium and Duganella spp. Interaction with the Plant Pathogen Fusarium graminearum.</title>
        <authorList>
            <person name="Haack F.S."/>
            <person name="Poehlein A."/>
            <person name="Kroger C."/>
            <person name="Voigt C.A."/>
            <person name="Piepenbring M."/>
            <person name="Bode H.B."/>
            <person name="Daniel R."/>
            <person name="Schafer W."/>
            <person name="Streit W.R."/>
        </authorList>
    </citation>
    <scope>NUCLEOTIDE SEQUENCE [LARGE SCALE GENOMIC DNA]</scope>
    <source>
        <strain evidence="4">T54</strain>
    </source>
</reference>
<keyword evidence="4" id="KW-1185">Reference proteome</keyword>
<gene>
    <name evidence="3" type="primary">phy</name>
    <name evidence="3" type="ORF">DUPY_13600</name>
</gene>
<dbReference type="GO" id="GO:0016158">
    <property type="term" value="F:inositol hexakisphosphate 3-phosphatase activity"/>
    <property type="evidence" value="ECO:0007669"/>
    <property type="project" value="UniProtKB-EC"/>
</dbReference>
<feature type="domain" description="BPP" evidence="2">
    <location>
        <begin position="13"/>
        <end position="291"/>
    </location>
</feature>
<feature type="domain" description="BPP" evidence="2">
    <location>
        <begin position="294"/>
        <end position="617"/>
    </location>
</feature>
<accession>A0A1E7X454</accession>
<dbReference type="SUPFAM" id="SSF50956">
    <property type="entry name" value="Thermostable phytase (3-phytase)"/>
    <property type="match status" value="2"/>
</dbReference>
<evidence type="ECO:0000259" key="2">
    <source>
        <dbReference type="PROSITE" id="PS51662"/>
    </source>
</evidence>
<proteinExistence type="predicted"/>
<keyword evidence="1" id="KW-0732">Signal</keyword>
<dbReference type="InterPro" id="IPR003431">
    <property type="entry name" value="B-propeller_Phytase"/>
</dbReference>
<protein>
    <submittedName>
        <fullName evidence="3">3-phytase</fullName>
        <ecNumber evidence="3">3.1.3.8</ecNumber>
    </submittedName>
</protein>
<evidence type="ECO:0000256" key="1">
    <source>
        <dbReference type="SAM" id="SignalP"/>
    </source>
</evidence>
<dbReference type="InterPro" id="IPR011042">
    <property type="entry name" value="6-blade_b-propeller_TolB-like"/>
</dbReference>
<feature type="signal peptide" evidence="1">
    <location>
        <begin position="1"/>
        <end position="20"/>
    </location>
</feature>
<dbReference type="AlphaFoldDB" id="A0A1E7X454"/>
<name>A0A1E7X454_9BURK</name>
<dbReference type="OrthoDB" id="8696437at2"/>
<sequence length="620" mass="66018">MKPSLIAIAITLALTTAAQAATIPGPTIPGPTTHAHELAALPNGNWLALDKTALRLLAADGTERAHLTVRAKHLDTRPLGNNTLAVIVDANAEQAVPILVDTAAGTLTAQAPFPAPAFGIETACLYRDAQQLDHLFLVAKDGQAEQWVINGEQRLPVRKLALPPHSKHCRADDTSHQLLISEEGAGLWAYNADAEGGPHREAVLLKKPYGTLEKGAGALFILPGGVAVLDAKGKQLHLLRHEAGKWSTVSATDTAIKGAEQLAVTTTADGKLQLAIGGEEAAGWQVRTPAWTATAPKADGKAIIMPRAQTEPVARTGDAADDPAIWRNASDPQGARILGTNKKQGLLVYNLQGKQLQLLEVGRLNNVDVRQDVKIGNRQLDVAVATQRDDNSVMVFTIDAQGTVATAGAFNTGLKNIYGMCLYRPADGGVEAFINDKDGTFLQYRIVADGDKVSGKLLRRFKVETQPEGCVADDRNHRLFLGEERRGVWTVSAKGDAPAKLDMIMPAGPQLVADVEGMGIYHGAKADYLVVSSQGDNSYLVMDAKAPYKVRGSFRVGYNLAAGIDGTSETDGLEVSSANFGGPYGNGMLVIQDGYKRLPDGPQNFKMVAWDDVARALKLD</sequence>
<dbReference type="Proteomes" id="UP000175989">
    <property type="component" value="Unassembled WGS sequence"/>
</dbReference>
<feature type="chain" id="PRO_5009208317" evidence="1">
    <location>
        <begin position="21"/>
        <end position="620"/>
    </location>
</feature>
<evidence type="ECO:0000313" key="3">
    <source>
        <dbReference type="EMBL" id="OFA07252.1"/>
    </source>
</evidence>
<keyword evidence="3" id="KW-0378">Hydrolase</keyword>
<dbReference type="PATRIC" id="fig|762836.4.peg.1420"/>
<dbReference type="Gene3D" id="2.120.10.30">
    <property type="entry name" value="TolB, C-terminal domain"/>
    <property type="match status" value="2"/>
</dbReference>
<dbReference type="EC" id="3.1.3.8" evidence="3"/>
<dbReference type="EMBL" id="LROM01000062">
    <property type="protein sequence ID" value="OFA07252.1"/>
    <property type="molecule type" value="Genomic_DNA"/>
</dbReference>